<comment type="caution">
    <text evidence="1">The sequence shown here is derived from an EMBL/GenBank/DDBJ whole genome shotgun (WGS) entry which is preliminary data.</text>
</comment>
<dbReference type="InterPro" id="IPR013783">
    <property type="entry name" value="Ig-like_fold"/>
</dbReference>
<keyword evidence="2" id="KW-1185">Reference proteome</keyword>
<reference evidence="1" key="1">
    <citation type="submission" date="2021-10" db="EMBL/GenBank/DDBJ databases">
        <title>Tropical sea cucumber genome reveals ecological adaptation and Cuvierian tubules defense mechanism.</title>
        <authorList>
            <person name="Chen T."/>
        </authorList>
    </citation>
    <scope>NUCLEOTIDE SEQUENCE</scope>
    <source>
        <strain evidence="1">Nanhai2018</strain>
        <tissue evidence="1">Muscle</tissue>
    </source>
</reference>
<gene>
    <name evidence="1" type="ORF">HOLleu_00995</name>
</gene>
<dbReference type="Proteomes" id="UP001152320">
    <property type="component" value="Chromosome 1"/>
</dbReference>
<evidence type="ECO:0000313" key="2">
    <source>
        <dbReference type="Proteomes" id="UP001152320"/>
    </source>
</evidence>
<dbReference type="Gene3D" id="2.60.40.10">
    <property type="entry name" value="Immunoglobulins"/>
    <property type="match status" value="1"/>
</dbReference>
<sequence length="194" mass="21985">MILLGYNYFKSEVDSHYQCRMSPPVNDPNEVTVESLRTGWTRNTVEENPHPPDAYYDTSVSHPPYRVDMINNGNNDAFGVFGCNVTKDGKMETIISITRMRSDADIVPSNGLFTQTVSTGDTNVPIRMMRTTEVPLESLRWRNNTFLWGDPHQGVDNFIIDEPVELYHAGIYECHIVGDRHSAKHGLNLLIVRG</sequence>
<evidence type="ECO:0008006" key="3">
    <source>
        <dbReference type="Google" id="ProtNLM"/>
    </source>
</evidence>
<dbReference type="OrthoDB" id="10458864at2759"/>
<evidence type="ECO:0000313" key="1">
    <source>
        <dbReference type="EMBL" id="KAJ8048615.1"/>
    </source>
</evidence>
<protein>
    <recommendedName>
        <fullName evidence="3">Ig-like domain-containing protein</fullName>
    </recommendedName>
</protein>
<proteinExistence type="predicted"/>
<dbReference type="EMBL" id="JAIZAY010000001">
    <property type="protein sequence ID" value="KAJ8048615.1"/>
    <property type="molecule type" value="Genomic_DNA"/>
</dbReference>
<accession>A0A9Q1HK08</accession>
<dbReference type="AlphaFoldDB" id="A0A9Q1HK08"/>
<name>A0A9Q1HK08_HOLLE</name>
<organism evidence="1 2">
    <name type="scientific">Holothuria leucospilota</name>
    <name type="common">Black long sea cucumber</name>
    <name type="synonym">Mertensiothuria leucospilota</name>
    <dbReference type="NCBI Taxonomy" id="206669"/>
    <lineage>
        <taxon>Eukaryota</taxon>
        <taxon>Metazoa</taxon>
        <taxon>Echinodermata</taxon>
        <taxon>Eleutherozoa</taxon>
        <taxon>Echinozoa</taxon>
        <taxon>Holothuroidea</taxon>
        <taxon>Aspidochirotacea</taxon>
        <taxon>Aspidochirotida</taxon>
        <taxon>Holothuriidae</taxon>
        <taxon>Holothuria</taxon>
    </lineage>
</organism>